<evidence type="ECO:0000259" key="10">
    <source>
        <dbReference type="Pfam" id="PF00266"/>
    </source>
</evidence>
<dbReference type="Gene3D" id="3.90.1150.10">
    <property type="entry name" value="Aspartate Aminotransferase, domain 1"/>
    <property type="match status" value="1"/>
</dbReference>
<keyword evidence="4" id="KW-0479">Metal-binding</keyword>
<evidence type="ECO:0000313" key="11">
    <source>
        <dbReference type="EMBL" id="GMA33988.1"/>
    </source>
</evidence>
<feature type="coiled-coil region" evidence="9">
    <location>
        <begin position="235"/>
        <end position="269"/>
    </location>
</feature>
<comment type="similarity">
    <text evidence="2">Belongs to the class-V pyridoxal-phosphate-dependent aminotransferase family. NifS/IscS subfamily.</text>
</comment>
<dbReference type="SUPFAM" id="SSF53383">
    <property type="entry name" value="PLP-dependent transferases"/>
    <property type="match status" value="1"/>
</dbReference>
<keyword evidence="6" id="KW-0408">Iron</keyword>
<dbReference type="PANTHER" id="PTHR11601:SF34">
    <property type="entry name" value="CYSTEINE DESULFURASE"/>
    <property type="match status" value="1"/>
</dbReference>
<protein>
    <submittedName>
        <fullName evidence="11">Aminotransferase</fullName>
    </submittedName>
</protein>
<comment type="cofactor">
    <cofactor evidence="1">
        <name>pyridoxal 5'-phosphate</name>
        <dbReference type="ChEBI" id="CHEBI:597326"/>
    </cofactor>
</comment>
<sequence>MPAQRLFLDAGGRLPISPRTADALRAGLADGWADPRRLTTESRRARALVDGARGAIAEVLGVHHDNVHLTSSVPLGFERVIGGIYAARRGRTRIGVSAIERDLVLEAASFVSSGAVDTFEVDAEGHVDLDAVRAGASHPDTALVAVQHANHEIGTLQRLDEVAEITTTAAVPLVVDATASIGHVSAPEHWDALIADPADWGAPAGIGVVALRPRTRWLPHWPESSDPWAPGALSVPLALAAAVALQERMENLEAEARRQHDLVDRLRAGMARTVGVHLVGDAVERLPHLVTAAFLYLDGEPLVSRLDREGIAVGSGSACGKAAFEPSHVLAAMGALTHGNLRIGLHPGVTDQDVDRFLAVLPRVVEHVRDSMSA</sequence>
<feature type="domain" description="Aminotransferase class V" evidence="10">
    <location>
        <begin position="12"/>
        <end position="357"/>
    </location>
</feature>
<dbReference type="PANTHER" id="PTHR11601">
    <property type="entry name" value="CYSTEINE DESULFURYLASE FAMILY MEMBER"/>
    <property type="match status" value="1"/>
</dbReference>
<comment type="caution">
    <text evidence="11">The sequence shown here is derived from an EMBL/GenBank/DDBJ whole genome shotgun (WGS) entry which is preliminary data.</text>
</comment>
<evidence type="ECO:0000256" key="7">
    <source>
        <dbReference type="ARBA" id="ARBA00023014"/>
    </source>
</evidence>
<dbReference type="Gene3D" id="3.40.640.10">
    <property type="entry name" value="Type I PLP-dependent aspartate aminotransferase-like (Major domain)"/>
    <property type="match status" value="1"/>
</dbReference>
<evidence type="ECO:0000256" key="1">
    <source>
        <dbReference type="ARBA" id="ARBA00001933"/>
    </source>
</evidence>
<evidence type="ECO:0000256" key="4">
    <source>
        <dbReference type="ARBA" id="ARBA00022723"/>
    </source>
</evidence>
<evidence type="ECO:0000256" key="8">
    <source>
        <dbReference type="ARBA" id="ARBA00050776"/>
    </source>
</evidence>
<dbReference type="InterPro" id="IPR015422">
    <property type="entry name" value="PyrdxlP-dep_Trfase_small"/>
</dbReference>
<dbReference type="RefSeq" id="WP_284327153.1">
    <property type="nucleotide sequence ID" value="NZ_BSUN01000001.1"/>
</dbReference>
<evidence type="ECO:0000256" key="6">
    <source>
        <dbReference type="ARBA" id="ARBA00023004"/>
    </source>
</evidence>
<organism evidence="11 12">
    <name type="scientific">Demequina litorisediminis</name>
    <dbReference type="NCBI Taxonomy" id="1849022"/>
    <lineage>
        <taxon>Bacteria</taxon>
        <taxon>Bacillati</taxon>
        <taxon>Actinomycetota</taxon>
        <taxon>Actinomycetes</taxon>
        <taxon>Micrococcales</taxon>
        <taxon>Demequinaceae</taxon>
        <taxon>Demequina</taxon>
    </lineage>
</organism>
<evidence type="ECO:0000256" key="2">
    <source>
        <dbReference type="ARBA" id="ARBA00006490"/>
    </source>
</evidence>
<keyword evidence="7" id="KW-0411">Iron-sulfur</keyword>
<dbReference type="EMBL" id="BSUN01000001">
    <property type="protein sequence ID" value="GMA33988.1"/>
    <property type="molecule type" value="Genomic_DNA"/>
</dbReference>
<dbReference type="InterPro" id="IPR016454">
    <property type="entry name" value="Cysteine_dSase"/>
</dbReference>
<keyword evidence="5" id="KW-0663">Pyridoxal phosphate</keyword>
<dbReference type="InterPro" id="IPR000192">
    <property type="entry name" value="Aminotrans_V_dom"/>
</dbReference>
<keyword evidence="9" id="KW-0175">Coiled coil</keyword>
<reference evidence="12" key="1">
    <citation type="journal article" date="2019" name="Int. J. Syst. Evol. Microbiol.">
        <title>The Global Catalogue of Microorganisms (GCM) 10K type strain sequencing project: providing services to taxonomists for standard genome sequencing and annotation.</title>
        <authorList>
            <consortium name="The Broad Institute Genomics Platform"/>
            <consortium name="The Broad Institute Genome Sequencing Center for Infectious Disease"/>
            <person name="Wu L."/>
            <person name="Ma J."/>
        </authorList>
    </citation>
    <scope>NUCLEOTIDE SEQUENCE [LARGE SCALE GENOMIC DNA]</scope>
    <source>
        <strain evidence="12">NBRC 112299</strain>
    </source>
</reference>
<dbReference type="PIRSF" id="PIRSF005572">
    <property type="entry name" value="NifS"/>
    <property type="match status" value="1"/>
</dbReference>
<evidence type="ECO:0000256" key="3">
    <source>
        <dbReference type="ARBA" id="ARBA00022679"/>
    </source>
</evidence>
<evidence type="ECO:0000256" key="5">
    <source>
        <dbReference type="ARBA" id="ARBA00022898"/>
    </source>
</evidence>
<keyword evidence="11" id="KW-0032">Aminotransferase</keyword>
<gene>
    <name evidence="11" type="ORF">GCM10025876_01920</name>
</gene>
<accession>A0ABQ6IA99</accession>
<dbReference type="InterPro" id="IPR015424">
    <property type="entry name" value="PyrdxlP-dep_Trfase"/>
</dbReference>
<keyword evidence="3" id="KW-0808">Transferase</keyword>
<dbReference type="GO" id="GO:0008483">
    <property type="term" value="F:transaminase activity"/>
    <property type="evidence" value="ECO:0007669"/>
    <property type="project" value="UniProtKB-KW"/>
</dbReference>
<evidence type="ECO:0000313" key="12">
    <source>
        <dbReference type="Proteomes" id="UP001157125"/>
    </source>
</evidence>
<comment type="catalytic activity">
    <reaction evidence="8">
        <text>(sulfur carrier)-H + L-cysteine = (sulfur carrier)-SH + L-alanine</text>
        <dbReference type="Rhea" id="RHEA:43892"/>
        <dbReference type="Rhea" id="RHEA-COMP:14737"/>
        <dbReference type="Rhea" id="RHEA-COMP:14739"/>
        <dbReference type="ChEBI" id="CHEBI:29917"/>
        <dbReference type="ChEBI" id="CHEBI:35235"/>
        <dbReference type="ChEBI" id="CHEBI:57972"/>
        <dbReference type="ChEBI" id="CHEBI:64428"/>
        <dbReference type="EC" id="2.8.1.7"/>
    </reaction>
</comment>
<name>A0ABQ6IA99_9MICO</name>
<proteinExistence type="inferred from homology"/>
<dbReference type="Pfam" id="PF00266">
    <property type="entry name" value="Aminotran_5"/>
    <property type="match status" value="1"/>
</dbReference>
<dbReference type="Proteomes" id="UP001157125">
    <property type="component" value="Unassembled WGS sequence"/>
</dbReference>
<dbReference type="InterPro" id="IPR015421">
    <property type="entry name" value="PyrdxlP-dep_Trfase_major"/>
</dbReference>
<evidence type="ECO:0000256" key="9">
    <source>
        <dbReference type="SAM" id="Coils"/>
    </source>
</evidence>
<keyword evidence="12" id="KW-1185">Reference proteome</keyword>